<dbReference type="AlphaFoldDB" id="A0A0N5A731"/>
<evidence type="ECO:0000313" key="2">
    <source>
        <dbReference type="Proteomes" id="UP000038045"/>
    </source>
</evidence>
<reference evidence="3" key="1">
    <citation type="submission" date="2017-02" db="UniProtKB">
        <authorList>
            <consortium name="WormBaseParasite"/>
        </authorList>
    </citation>
    <scope>IDENTIFICATION</scope>
</reference>
<feature type="region of interest" description="Disordered" evidence="1">
    <location>
        <begin position="1"/>
        <end position="29"/>
    </location>
</feature>
<feature type="compositionally biased region" description="Polar residues" evidence="1">
    <location>
        <begin position="158"/>
        <end position="179"/>
    </location>
</feature>
<evidence type="ECO:0000313" key="3">
    <source>
        <dbReference type="WBParaSite" id="PTRK_0001781800.1"/>
    </source>
</evidence>
<keyword evidence="2" id="KW-1185">Reference proteome</keyword>
<sequence length="934" mass="107185">MNDDSKRNQKKIASLPEDRVGTKTETNNNCSSCSGLVPMSNFVRNDGKALREKEGSQNSNVMLTENNTTLNVDTTPTRILSMSADEYEDATTFEKERKQFFSNEHKNIPDATGVTIQSINDLEQTNQPPSNKPDDIPNITGVTNQPSSNKPDDIPNITGATNQSINDPEQTNQPSSNNPDDIPNVSGITNPFLGNEMLYNLQAYLIGYIISISSEIFDMKVLLNLCLNALNLNKNTINNMHPNQSSNQTSNGASNQIPTIDQMIKITYNHVTELIKEEERKFSLLYQGISNRNINAPMMTRAHIHRNTTYKRDDASNMLNNNDNGLYFSTHNYNGTSVRDGGKNNFSNAPLFVERNNIYRKYLDINERYRTFPESLKNDLSSTLNCLRISLYGHDLKNILEISDIIPSYSDVNVIHTNRNYASILVEFNGQLVHVPSSFCKANKNFISYDKYELEIFLHNGTIGTNEAILRYCDEKKLQFYDLHNFYGFCLFYIKARNSMSSNQEIVNIYDQLSNDNANHNVPVINEINFQESTDFSNTQPTPISIGDMIVRNIIPESSDQQSNDDDNQIMVECNGPIYRKLYVHAYIGGPKREPNDGTNQVFFKSLETFIRNNVTIKKEPVRNGGITIINDDKGDRDKKEGNYSIVIEAKINPDEFYTFKSGDSIYGIMFSQSTDTDKKITQYLYKYESERASIWNSGLSNVTIDLIGICNETILETIEKNPKIIDEIIKKEVPKRSSLNFQDEFDRSSDTEKRRINSTLMQTRRQIYNEHQVWMIMNIDDLIMNLDRNLDMSKYRHPNLEYYTSSYGRKPYGVYKHKLGSLRVTMFDLEVAFVGRTRREAERIHNFLISHKLEYFEIFDAGTFAVVRVGSYNAVRALIRIFNTRPKLFVTHDRQCARTKILALRKLIFTGGDSTRRIKTHDWVLYTGQRKFI</sequence>
<organism evidence="2 3">
    <name type="scientific">Parastrongyloides trichosuri</name>
    <name type="common">Possum-specific nematode worm</name>
    <dbReference type="NCBI Taxonomy" id="131310"/>
    <lineage>
        <taxon>Eukaryota</taxon>
        <taxon>Metazoa</taxon>
        <taxon>Ecdysozoa</taxon>
        <taxon>Nematoda</taxon>
        <taxon>Chromadorea</taxon>
        <taxon>Rhabditida</taxon>
        <taxon>Tylenchina</taxon>
        <taxon>Panagrolaimomorpha</taxon>
        <taxon>Strongyloidoidea</taxon>
        <taxon>Strongyloididae</taxon>
        <taxon>Parastrongyloides</taxon>
    </lineage>
</organism>
<dbReference type="WBParaSite" id="PTRK_0001781800.1">
    <property type="protein sequence ID" value="PTRK_0001781800.1"/>
    <property type="gene ID" value="PTRK_0001781800"/>
</dbReference>
<name>A0A0N5A731_PARTI</name>
<protein>
    <submittedName>
        <fullName evidence="3">Lipase</fullName>
    </submittedName>
</protein>
<accession>A0A0N5A731</accession>
<proteinExistence type="predicted"/>
<evidence type="ECO:0000256" key="1">
    <source>
        <dbReference type="SAM" id="MobiDB-lite"/>
    </source>
</evidence>
<feature type="compositionally biased region" description="Polar residues" evidence="1">
    <location>
        <begin position="140"/>
        <end position="149"/>
    </location>
</feature>
<feature type="region of interest" description="Disordered" evidence="1">
    <location>
        <begin position="123"/>
        <end position="184"/>
    </location>
</feature>
<dbReference type="Proteomes" id="UP000038045">
    <property type="component" value="Unplaced"/>
</dbReference>